<dbReference type="InterPro" id="IPR005548">
    <property type="entry name" value="Cell_div_FtsQ/DivIB_C"/>
</dbReference>
<feature type="compositionally biased region" description="Basic and acidic residues" evidence="6">
    <location>
        <begin position="1"/>
        <end position="23"/>
    </location>
</feature>
<dbReference type="InterPro" id="IPR050487">
    <property type="entry name" value="FtsQ_DivIB"/>
</dbReference>
<sequence>MPTPEPGKDVRQSETPAQREARTPRTVSSRPVETSADEPATGPTQRAVARVDPDALRPVPPPPAVSIRVPPVVSTTSAARFAERAKVRRTIARRQAIGILGACVALAALAWLLLWSPVLALDTSELVVDIEGAGSVVASDKVSDVVAAHAGTPLPRLDTGAIRQDVLDVPGVREASVSRDWPHGLTVTIVAREPVAAVPAQGRSGFTLLDEEGVQVGHVRKAPAELPVVDVPAGDKRTLRAVLDVVHELPVELSPQVGSISARTQDTVSMELRGGLRVDWGSSADTTLKIAVLTTLLGSDAVKSATVVDVSAPRMPIIK</sequence>
<dbReference type="GO" id="GO:0051301">
    <property type="term" value="P:cell division"/>
    <property type="evidence" value="ECO:0007669"/>
    <property type="project" value="UniProtKB-KW"/>
</dbReference>
<gene>
    <name evidence="10" type="ORF">CGE01nite_12080</name>
</gene>
<evidence type="ECO:0000256" key="2">
    <source>
        <dbReference type="ARBA" id="ARBA00022618"/>
    </source>
</evidence>
<keyword evidence="5" id="KW-0131">Cell cycle</keyword>
<evidence type="ECO:0000256" key="4">
    <source>
        <dbReference type="ARBA" id="ARBA00022989"/>
    </source>
</evidence>
<feature type="domain" description="Cell division protein FtsQ/DivIB C-terminal" evidence="8">
    <location>
        <begin position="201"/>
        <end position="309"/>
    </location>
</feature>
<evidence type="ECO:0000256" key="7">
    <source>
        <dbReference type="SAM" id="Phobius"/>
    </source>
</evidence>
<keyword evidence="1" id="KW-1003">Cell membrane</keyword>
<dbReference type="AlphaFoldDB" id="A0A4Y3KIX0"/>
<keyword evidence="7" id="KW-0472">Membrane</keyword>
<comment type="caution">
    <text evidence="10">The sequence shown here is derived from an EMBL/GenBank/DDBJ whole genome shotgun (WGS) entry which is preliminary data.</text>
</comment>
<dbReference type="PANTHER" id="PTHR37820:SF1">
    <property type="entry name" value="CELL DIVISION PROTEIN FTSQ"/>
    <property type="match status" value="1"/>
</dbReference>
<dbReference type="InterPro" id="IPR013685">
    <property type="entry name" value="POTRA_FtsQ_type"/>
</dbReference>
<dbReference type="Pfam" id="PF08478">
    <property type="entry name" value="POTRA_1"/>
    <property type="match status" value="1"/>
</dbReference>
<dbReference type="GO" id="GO:0005886">
    <property type="term" value="C:plasma membrane"/>
    <property type="evidence" value="ECO:0007669"/>
    <property type="project" value="TreeGrafter"/>
</dbReference>
<reference evidence="10 11" key="1">
    <citation type="submission" date="2019-06" db="EMBL/GenBank/DDBJ databases">
        <title>Whole genome shotgun sequence of Cellulomonas gelida NBRC 3748.</title>
        <authorList>
            <person name="Hosoyama A."/>
            <person name="Uohara A."/>
            <person name="Ohji S."/>
            <person name="Ichikawa N."/>
        </authorList>
    </citation>
    <scope>NUCLEOTIDE SEQUENCE [LARGE SCALE GENOMIC DNA]</scope>
    <source>
        <strain evidence="10 11">NBRC 3748</strain>
    </source>
</reference>
<dbReference type="Proteomes" id="UP000320461">
    <property type="component" value="Unassembled WGS sequence"/>
</dbReference>
<dbReference type="PANTHER" id="PTHR37820">
    <property type="entry name" value="CELL DIVISION PROTEIN DIVIB"/>
    <property type="match status" value="1"/>
</dbReference>
<evidence type="ECO:0000259" key="9">
    <source>
        <dbReference type="Pfam" id="PF08478"/>
    </source>
</evidence>
<feature type="domain" description="POTRA" evidence="9">
    <location>
        <begin position="128"/>
        <end position="190"/>
    </location>
</feature>
<evidence type="ECO:0000256" key="3">
    <source>
        <dbReference type="ARBA" id="ARBA00022692"/>
    </source>
</evidence>
<feature type="transmembrane region" description="Helical" evidence="7">
    <location>
        <begin position="96"/>
        <end position="115"/>
    </location>
</feature>
<feature type="region of interest" description="Disordered" evidence="6">
    <location>
        <begin position="1"/>
        <end position="63"/>
    </location>
</feature>
<keyword evidence="2" id="KW-0132">Cell division</keyword>
<proteinExistence type="predicted"/>
<evidence type="ECO:0000313" key="11">
    <source>
        <dbReference type="Proteomes" id="UP000320461"/>
    </source>
</evidence>
<evidence type="ECO:0000256" key="5">
    <source>
        <dbReference type="ARBA" id="ARBA00023306"/>
    </source>
</evidence>
<dbReference type="Gene3D" id="3.10.20.310">
    <property type="entry name" value="membrane protein fhac"/>
    <property type="match status" value="1"/>
</dbReference>
<name>A0A4Y3KIX0_9CELL</name>
<protein>
    <submittedName>
        <fullName evidence="10">Uncharacterized protein</fullName>
    </submittedName>
</protein>
<dbReference type="Pfam" id="PF03799">
    <property type="entry name" value="FtsQ_DivIB_C"/>
    <property type="match status" value="1"/>
</dbReference>
<evidence type="ECO:0000259" key="8">
    <source>
        <dbReference type="Pfam" id="PF03799"/>
    </source>
</evidence>
<evidence type="ECO:0000256" key="6">
    <source>
        <dbReference type="SAM" id="MobiDB-lite"/>
    </source>
</evidence>
<accession>A0A4Y3KIX0</accession>
<keyword evidence="3 7" id="KW-0812">Transmembrane</keyword>
<dbReference type="EMBL" id="BJLQ01000009">
    <property type="protein sequence ID" value="GEA83957.1"/>
    <property type="molecule type" value="Genomic_DNA"/>
</dbReference>
<keyword evidence="11" id="KW-1185">Reference proteome</keyword>
<keyword evidence="4 7" id="KW-1133">Transmembrane helix</keyword>
<evidence type="ECO:0000313" key="10">
    <source>
        <dbReference type="EMBL" id="GEA83957.1"/>
    </source>
</evidence>
<organism evidence="10 11">
    <name type="scientific">Cellulomonas gelida</name>
    <dbReference type="NCBI Taxonomy" id="1712"/>
    <lineage>
        <taxon>Bacteria</taxon>
        <taxon>Bacillati</taxon>
        <taxon>Actinomycetota</taxon>
        <taxon>Actinomycetes</taxon>
        <taxon>Micrococcales</taxon>
        <taxon>Cellulomonadaceae</taxon>
        <taxon>Cellulomonas</taxon>
    </lineage>
</organism>
<evidence type="ECO:0000256" key="1">
    <source>
        <dbReference type="ARBA" id="ARBA00022475"/>
    </source>
</evidence>